<evidence type="ECO:0008006" key="4">
    <source>
        <dbReference type="Google" id="ProtNLM"/>
    </source>
</evidence>
<accession>A0AAW7IIU1</accession>
<proteinExistence type="predicted"/>
<dbReference type="Proteomes" id="UP001234602">
    <property type="component" value="Unassembled WGS sequence"/>
</dbReference>
<evidence type="ECO:0000256" key="1">
    <source>
        <dbReference type="SAM" id="MobiDB-lite"/>
    </source>
</evidence>
<gene>
    <name evidence="2" type="ORF">QUF89_19385</name>
</gene>
<name>A0AAW7IIU1_9BACI</name>
<organism evidence="2 3">
    <name type="scientific">Peribacillus simplex</name>
    <dbReference type="NCBI Taxonomy" id="1478"/>
    <lineage>
        <taxon>Bacteria</taxon>
        <taxon>Bacillati</taxon>
        <taxon>Bacillota</taxon>
        <taxon>Bacilli</taxon>
        <taxon>Bacillales</taxon>
        <taxon>Bacillaceae</taxon>
        <taxon>Peribacillus</taxon>
    </lineage>
</organism>
<feature type="region of interest" description="Disordered" evidence="1">
    <location>
        <begin position="27"/>
        <end position="46"/>
    </location>
</feature>
<dbReference type="RefSeq" id="WP_289320633.1">
    <property type="nucleotide sequence ID" value="NZ_JAUCEY010000008.1"/>
</dbReference>
<evidence type="ECO:0000313" key="3">
    <source>
        <dbReference type="Proteomes" id="UP001234602"/>
    </source>
</evidence>
<dbReference type="AlphaFoldDB" id="A0AAW7IIU1"/>
<sequence length="158" mass="18239">MWALGSFVLFFIFFGFSIEDDPVVEKSSISTDGKTQTESTREEELEETVNSIIDKNYSHTTVSEIEVNENLGLNDGSYIVLPYLKWDAMNNAKRTKNLIEMYSEDLAANLAKEDDISEITVFWEVPYHLEGKNIAKFTYTRKGENMIIGERWYDPSLR</sequence>
<protein>
    <recommendedName>
        <fullName evidence="4">Nuclear transport factor 2 family protein</fullName>
    </recommendedName>
</protein>
<comment type="caution">
    <text evidence="2">The sequence shown here is derived from an EMBL/GenBank/DDBJ whole genome shotgun (WGS) entry which is preliminary data.</text>
</comment>
<reference evidence="2" key="1">
    <citation type="submission" date="2023-06" db="EMBL/GenBank/DDBJ databases">
        <title>Comparative genomics of Bacillaceae isolates and their secondary metabolite potential.</title>
        <authorList>
            <person name="Song L."/>
            <person name="Nielsen L.J."/>
            <person name="Mohite O."/>
            <person name="Xu X."/>
            <person name="Weber T."/>
            <person name="Kovacs A.T."/>
        </authorList>
    </citation>
    <scope>NUCLEOTIDE SEQUENCE</scope>
    <source>
        <strain evidence="2">D8_B_37</strain>
    </source>
</reference>
<evidence type="ECO:0000313" key="2">
    <source>
        <dbReference type="EMBL" id="MDM5454289.1"/>
    </source>
</evidence>
<dbReference type="EMBL" id="JAUCEY010000008">
    <property type="protein sequence ID" value="MDM5454289.1"/>
    <property type="molecule type" value="Genomic_DNA"/>
</dbReference>